<sequence length="173" mass="19471">MTRPIDTVADTVEVDHSQFLLASWMGGYADPPGWPSWDETARLADADNWFAATANRGIVISDVGFHKVKAALELWDAEPPGDGEGWHRSRTVLFYSSSGFACVDEVGGRVTYAFLDLRMEHRQWWVRASSRPGDNPLCPVDALPEGLEVWRFRFWPVVAPDRSLGRMPRRQGP</sequence>
<dbReference type="RefSeq" id="WP_175604894.1">
    <property type="nucleotide sequence ID" value="NZ_JABWGO010000012.1"/>
</dbReference>
<evidence type="ECO:0000313" key="1">
    <source>
        <dbReference type="EMBL" id="NUW45416.1"/>
    </source>
</evidence>
<gene>
    <name evidence="1" type="ORF">HT134_35650</name>
</gene>
<dbReference type="Proteomes" id="UP000546126">
    <property type="component" value="Unassembled WGS sequence"/>
</dbReference>
<proteinExistence type="predicted"/>
<dbReference type="EMBL" id="JABWGO010000012">
    <property type="protein sequence ID" value="NUW45416.1"/>
    <property type="molecule type" value="Genomic_DNA"/>
</dbReference>
<dbReference type="AlphaFoldDB" id="A0A7Y6IVZ4"/>
<accession>A0A7Y6IVZ4</accession>
<protein>
    <submittedName>
        <fullName evidence="1">Uncharacterized protein</fullName>
    </submittedName>
</protein>
<name>A0A7Y6IVZ4_9ACTN</name>
<reference evidence="1 2" key="1">
    <citation type="submission" date="2020-06" db="EMBL/GenBank/DDBJ databases">
        <authorList>
            <person name="Chanama M."/>
        </authorList>
    </citation>
    <scope>NUCLEOTIDE SEQUENCE [LARGE SCALE GENOMIC DNA]</scope>
    <source>
        <strain evidence="1 2">TBRC6557</strain>
    </source>
</reference>
<comment type="caution">
    <text evidence="1">The sequence shown here is derived from an EMBL/GenBank/DDBJ whole genome shotgun (WGS) entry which is preliminary data.</text>
</comment>
<evidence type="ECO:0000313" key="2">
    <source>
        <dbReference type="Proteomes" id="UP000546126"/>
    </source>
</evidence>
<organism evidence="1 2">
    <name type="scientific">Nonomuraea rhodomycinica</name>
    <dbReference type="NCBI Taxonomy" id="1712872"/>
    <lineage>
        <taxon>Bacteria</taxon>
        <taxon>Bacillati</taxon>
        <taxon>Actinomycetota</taxon>
        <taxon>Actinomycetes</taxon>
        <taxon>Streptosporangiales</taxon>
        <taxon>Streptosporangiaceae</taxon>
        <taxon>Nonomuraea</taxon>
    </lineage>
</organism>
<keyword evidence="2" id="KW-1185">Reference proteome</keyword>